<feature type="signal peptide" evidence="1">
    <location>
        <begin position="1"/>
        <end position="23"/>
    </location>
</feature>
<dbReference type="Gene3D" id="3.30.750.44">
    <property type="match status" value="1"/>
</dbReference>
<dbReference type="SUPFAM" id="SSF52096">
    <property type="entry name" value="ClpP/crotonase"/>
    <property type="match status" value="1"/>
</dbReference>
<dbReference type="Pfam" id="PF11918">
    <property type="entry name" value="Peptidase_S41_N"/>
    <property type="match status" value="1"/>
</dbReference>
<dbReference type="RefSeq" id="WP_284221360.1">
    <property type="nucleotide sequence ID" value="NZ_BSOY01000010.1"/>
</dbReference>
<dbReference type="InterPro" id="IPR029045">
    <property type="entry name" value="ClpP/crotonase-like_dom_sf"/>
</dbReference>
<dbReference type="Gene3D" id="3.90.226.10">
    <property type="entry name" value="2-enoyl-CoA Hydratase, Chain A, domain 1"/>
    <property type="match status" value="1"/>
</dbReference>
<proteinExistence type="predicted"/>
<keyword evidence="4" id="KW-1185">Reference proteome</keyword>
<evidence type="ECO:0000259" key="2">
    <source>
        <dbReference type="SMART" id="SM00245"/>
    </source>
</evidence>
<evidence type="ECO:0000313" key="3">
    <source>
        <dbReference type="EMBL" id="GLS00776.1"/>
    </source>
</evidence>
<dbReference type="EMBL" id="BSOY01000010">
    <property type="protein sequence ID" value="GLS00776.1"/>
    <property type="molecule type" value="Genomic_DNA"/>
</dbReference>
<dbReference type="PANTHER" id="PTHR11261">
    <property type="entry name" value="INTERPHOTORECEPTOR RETINOID-BINDING PROTEIN"/>
    <property type="match status" value="1"/>
</dbReference>
<protein>
    <submittedName>
        <fullName evidence="3">Interphotoreceptor retinoid-binding protein</fullName>
    </submittedName>
</protein>
<evidence type="ECO:0000313" key="4">
    <source>
        <dbReference type="Proteomes" id="UP001156921"/>
    </source>
</evidence>
<dbReference type="CDD" id="cd07563">
    <property type="entry name" value="Peptidase_S41_IRBP"/>
    <property type="match status" value="1"/>
</dbReference>
<dbReference type="PANTHER" id="PTHR11261:SF3">
    <property type="entry name" value="RETINOL-BINDING PROTEIN 3"/>
    <property type="match status" value="1"/>
</dbReference>
<name>A0ABQ6BJW1_9CAUL</name>
<dbReference type="Pfam" id="PF03572">
    <property type="entry name" value="Peptidase_S41"/>
    <property type="match status" value="1"/>
</dbReference>
<accession>A0ABQ6BJW1</accession>
<reference evidence="4" key="1">
    <citation type="journal article" date="2019" name="Int. J. Syst. Evol. Microbiol.">
        <title>The Global Catalogue of Microorganisms (GCM) 10K type strain sequencing project: providing services to taxonomists for standard genome sequencing and annotation.</title>
        <authorList>
            <consortium name="The Broad Institute Genomics Platform"/>
            <consortium name="The Broad Institute Genome Sequencing Center for Infectious Disease"/>
            <person name="Wu L."/>
            <person name="Ma J."/>
        </authorList>
    </citation>
    <scope>NUCLEOTIDE SEQUENCE [LARGE SCALE GENOMIC DNA]</scope>
    <source>
        <strain evidence="4">NBRC 110107</strain>
    </source>
</reference>
<keyword evidence="1" id="KW-0732">Signal</keyword>
<sequence length="450" mass="48448">MNRVRLFLSVCALAGLAGTPALAQQAAPAPVARAEAMAPLNGGQRAAAVATILQTVQTRYVFPDRVAAIRDRLNEGLSSGRYDTADPSVFAERVTADLRESSGDGHMYLNHAPDEYAAVAGSEVETADNPAFQAIWAAAALRSNHGLTEMRILPGNIRYLRIGQFHWVADRTGQAYDDAMRFLRDGDALIIDLRGNGGGDHAAVRYLLSHFMEPDQLDITFLEAGKDPVQSRTLDNLPAGRVRGKPLYVLINRQVGSAAEAFAYDVQQFRLGTLIGATTAGAANNNTFFPVAPGFMLSVSYGRPVHPLSGTNWEGAGVSPDVAVDPDAALDTAAAQALETLLARAGADPVDRAGWEWAQTAVRARLHPPTIAPDRLQALAGTYGGRVILFEDGGLVWRRANGQKAKLVPMTADSLFSVEGYDDRLRFRLTGDALEMQRIDEPAPSRFTRD</sequence>
<comment type="caution">
    <text evidence="3">The sequence shown here is derived from an EMBL/GenBank/DDBJ whole genome shotgun (WGS) entry which is preliminary data.</text>
</comment>
<dbReference type="InterPro" id="IPR005151">
    <property type="entry name" value="Tail-specific_protease"/>
</dbReference>
<organism evidence="3 4">
    <name type="scientific">Brevundimonas denitrificans</name>
    <dbReference type="NCBI Taxonomy" id="1443434"/>
    <lineage>
        <taxon>Bacteria</taxon>
        <taxon>Pseudomonadati</taxon>
        <taxon>Pseudomonadota</taxon>
        <taxon>Alphaproteobacteria</taxon>
        <taxon>Caulobacterales</taxon>
        <taxon>Caulobacteraceae</taxon>
        <taxon>Brevundimonas</taxon>
    </lineage>
</organism>
<dbReference type="Proteomes" id="UP001156921">
    <property type="component" value="Unassembled WGS sequence"/>
</dbReference>
<dbReference type="SMART" id="SM00245">
    <property type="entry name" value="TSPc"/>
    <property type="match status" value="1"/>
</dbReference>
<feature type="chain" id="PRO_5046579098" evidence="1">
    <location>
        <begin position="24"/>
        <end position="450"/>
    </location>
</feature>
<evidence type="ECO:0000256" key="1">
    <source>
        <dbReference type="SAM" id="SignalP"/>
    </source>
</evidence>
<feature type="domain" description="Tail specific protease" evidence="2">
    <location>
        <begin position="128"/>
        <end position="325"/>
    </location>
</feature>
<gene>
    <name evidence="3" type="ORF">GCM10007859_07840</name>
</gene>